<feature type="transmembrane region" description="Helical" evidence="1">
    <location>
        <begin position="48"/>
        <end position="67"/>
    </location>
</feature>
<dbReference type="Proteomes" id="UP000705983">
    <property type="component" value="Unassembled WGS sequence"/>
</dbReference>
<accession>A0ABS2TGV1</accession>
<proteinExistence type="predicted"/>
<feature type="transmembrane region" description="Helical" evidence="1">
    <location>
        <begin position="148"/>
        <end position="169"/>
    </location>
</feature>
<feature type="transmembrane region" description="Helical" evidence="1">
    <location>
        <begin position="12"/>
        <end position="36"/>
    </location>
</feature>
<keyword evidence="1" id="KW-0472">Membrane</keyword>
<sequence length="358" mass="36779">MTPTPELDAKVMIGAPIAAFTAVVLAGLACCAMSGTIPAVSAVTGEPIPFLLGALLVTLGAFGGFVSVDLGSASPAVDLTFLTIPFIFTAVAVVILFRLHRTSEIRQPLDLPDRLAVCACSGMVLLICSVAAWFLATALDPASERASFSSNVFLLATGSLAIASLAALAGRSSAYRSYPAWSFTSAFCLAAGLPLAIIVCVLLTVSYEWGASSWLLLGNIAVLAWIAILGGVANWDLSLAPLGGPQSSGFNLIIAAHEGIWTIIGLPLGALSIMFATIAWRRSCMTVKRSALPLAFGAVAAGSLVAGTWATGYAGGEAVTAIALSSPFNVAIMMGIGWLIDTLARLGYSSELATHAQR</sequence>
<keyword evidence="1" id="KW-0812">Transmembrane</keyword>
<feature type="transmembrane region" description="Helical" evidence="1">
    <location>
        <begin position="214"/>
        <end position="235"/>
    </location>
</feature>
<feature type="transmembrane region" description="Helical" evidence="1">
    <location>
        <begin position="79"/>
        <end position="99"/>
    </location>
</feature>
<organism evidence="2 3">
    <name type="scientific">Flaviflexus equikiangi</name>
    <dbReference type="NCBI Taxonomy" id="2758573"/>
    <lineage>
        <taxon>Bacteria</taxon>
        <taxon>Bacillati</taxon>
        <taxon>Actinomycetota</taxon>
        <taxon>Actinomycetes</taxon>
        <taxon>Actinomycetales</taxon>
        <taxon>Actinomycetaceae</taxon>
        <taxon>Flaviflexus</taxon>
    </lineage>
</organism>
<feature type="transmembrane region" description="Helical" evidence="1">
    <location>
        <begin position="260"/>
        <end position="280"/>
    </location>
</feature>
<gene>
    <name evidence="2" type="ORF">JVW63_07570</name>
</gene>
<evidence type="ECO:0000313" key="2">
    <source>
        <dbReference type="EMBL" id="MBM9433552.1"/>
    </source>
</evidence>
<feature type="transmembrane region" description="Helical" evidence="1">
    <location>
        <begin position="292"/>
        <end position="312"/>
    </location>
</feature>
<evidence type="ECO:0000313" key="3">
    <source>
        <dbReference type="Proteomes" id="UP000705983"/>
    </source>
</evidence>
<dbReference type="RefSeq" id="WP_187996791.1">
    <property type="nucleotide sequence ID" value="NZ_JACEXG010000004.1"/>
</dbReference>
<keyword evidence="1" id="KW-1133">Transmembrane helix</keyword>
<dbReference type="EMBL" id="JAFFJS010000004">
    <property type="protein sequence ID" value="MBM9433552.1"/>
    <property type="molecule type" value="Genomic_DNA"/>
</dbReference>
<reference evidence="3" key="1">
    <citation type="submission" date="2021-02" db="EMBL/GenBank/DDBJ databases">
        <title>Leucobacter sp. CX169.</title>
        <authorList>
            <person name="Cheng Y."/>
        </authorList>
    </citation>
    <scope>NUCLEOTIDE SEQUENCE [LARGE SCALE GENOMIC DNA]</scope>
    <source>
        <strain evidence="3">JY899</strain>
    </source>
</reference>
<feature type="transmembrane region" description="Helical" evidence="1">
    <location>
        <begin position="318"/>
        <end position="340"/>
    </location>
</feature>
<evidence type="ECO:0000256" key="1">
    <source>
        <dbReference type="SAM" id="Phobius"/>
    </source>
</evidence>
<protein>
    <submittedName>
        <fullName evidence="2">Uncharacterized protein</fullName>
    </submittedName>
</protein>
<name>A0ABS2TGV1_9ACTO</name>
<keyword evidence="3" id="KW-1185">Reference proteome</keyword>
<comment type="caution">
    <text evidence="2">The sequence shown here is derived from an EMBL/GenBank/DDBJ whole genome shotgun (WGS) entry which is preliminary data.</text>
</comment>
<feature type="transmembrane region" description="Helical" evidence="1">
    <location>
        <begin position="181"/>
        <end position="207"/>
    </location>
</feature>
<feature type="transmembrane region" description="Helical" evidence="1">
    <location>
        <begin position="114"/>
        <end position="136"/>
    </location>
</feature>